<dbReference type="RefSeq" id="WP_307326634.1">
    <property type="nucleotide sequence ID" value="NZ_JAUSUG010000011.1"/>
</dbReference>
<keyword evidence="2" id="KW-1185">Reference proteome</keyword>
<dbReference type="EMBL" id="JAUSUG010000011">
    <property type="protein sequence ID" value="MDQ0255619.1"/>
    <property type="molecule type" value="Genomic_DNA"/>
</dbReference>
<dbReference type="Proteomes" id="UP001230005">
    <property type="component" value="Unassembled WGS sequence"/>
</dbReference>
<organism evidence="1 2">
    <name type="scientific">Evansella vedderi</name>
    <dbReference type="NCBI Taxonomy" id="38282"/>
    <lineage>
        <taxon>Bacteria</taxon>
        <taxon>Bacillati</taxon>
        <taxon>Bacillota</taxon>
        <taxon>Bacilli</taxon>
        <taxon>Bacillales</taxon>
        <taxon>Bacillaceae</taxon>
        <taxon>Evansella</taxon>
    </lineage>
</organism>
<name>A0ABT9ZWK9_9BACI</name>
<gene>
    <name evidence="1" type="ORF">J2S74_003001</name>
</gene>
<protein>
    <submittedName>
        <fullName evidence="1">Uncharacterized protein</fullName>
    </submittedName>
</protein>
<sequence length="111" mass="12498">MGIDFSKYPKAQELIQECEMEDKKDQIIWLQTSREEAAVLLAEMHQMIKAGMSTNIGLRKRSKIAANFYYKGAAPKVHVFAREQARLELGLSNKEVGELFAHCGFGGMGYV</sequence>
<reference evidence="1 2" key="1">
    <citation type="submission" date="2023-07" db="EMBL/GenBank/DDBJ databases">
        <title>Genomic Encyclopedia of Type Strains, Phase IV (KMG-IV): sequencing the most valuable type-strain genomes for metagenomic binning, comparative biology and taxonomic classification.</title>
        <authorList>
            <person name="Goeker M."/>
        </authorList>
    </citation>
    <scope>NUCLEOTIDE SEQUENCE [LARGE SCALE GENOMIC DNA]</scope>
    <source>
        <strain evidence="1 2">DSM 9768</strain>
    </source>
</reference>
<evidence type="ECO:0000313" key="2">
    <source>
        <dbReference type="Proteomes" id="UP001230005"/>
    </source>
</evidence>
<accession>A0ABT9ZWK9</accession>
<proteinExistence type="predicted"/>
<comment type="caution">
    <text evidence="1">The sequence shown here is derived from an EMBL/GenBank/DDBJ whole genome shotgun (WGS) entry which is preliminary data.</text>
</comment>
<evidence type="ECO:0000313" key="1">
    <source>
        <dbReference type="EMBL" id="MDQ0255619.1"/>
    </source>
</evidence>